<evidence type="ECO:0000256" key="1">
    <source>
        <dbReference type="PIRSR" id="PIRSR640198-1"/>
    </source>
</evidence>
<evidence type="ECO:0000256" key="2">
    <source>
        <dbReference type="PIRSR" id="PIRSR640198-2"/>
    </source>
</evidence>
<keyword evidence="2" id="KW-0067">ATP-binding</keyword>
<dbReference type="SUPFAM" id="SSF46785">
    <property type="entry name" value="Winged helix' DNA-binding domain"/>
    <property type="match status" value="1"/>
</dbReference>
<comment type="caution">
    <text evidence="4">The sequence shown here is derived from an EMBL/GenBank/DDBJ whole genome shotgun (WGS) entry which is preliminary data.</text>
</comment>
<evidence type="ECO:0000313" key="5">
    <source>
        <dbReference type="Proteomes" id="UP000668358"/>
    </source>
</evidence>
<dbReference type="AlphaFoldDB" id="A0ABD4PRM1"/>
<name>A0ABD4PRM1_CLOPF</name>
<dbReference type="InterPro" id="IPR003812">
    <property type="entry name" value="Fido"/>
</dbReference>
<dbReference type="Gene3D" id="1.10.3290.10">
    <property type="entry name" value="Fido-like domain"/>
    <property type="match status" value="1"/>
</dbReference>
<feature type="binding site" evidence="2">
    <location>
        <begin position="266"/>
        <end position="267"/>
    </location>
    <ligand>
        <name>ATP</name>
        <dbReference type="ChEBI" id="CHEBI:30616"/>
    </ligand>
</feature>
<feature type="domain" description="Fido" evidence="3">
    <location>
        <begin position="145"/>
        <end position="288"/>
    </location>
</feature>
<proteinExistence type="predicted"/>
<protein>
    <submittedName>
        <fullName evidence="4">Fic family protein</fullName>
    </submittedName>
</protein>
<feature type="active site" evidence="1">
    <location>
        <position position="225"/>
    </location>
</feature>
<accession>A0ABD4PRM1</accession>
<dbReference type="RefSeq" id="WP_114650774.1">
    <property type="nucleotide sequence ID" value="NZ_JAENQH010000001.1"/>
</dbReference>
<dbReference type="EMBL" id="JAENRE010000002">
    <property type="protein sequence ID" value="MBO3415830.1"/>
    <property type="molecule type" value="Genomic_DNA"/>
</dbReference>
<feature type="binding site" evidence="2">
    <location>
        <position position="278"/>
    </location>
    <ligand>
        <name>ATP</name>
        <dbReference type="ChEBI" id="CHEBI:30616"/>
    </ligand>
</feature>
<dbReference type="InterPro" id="IPR036390">
    <property type="entry name" value="WH_DNA-bd_sf"/>
</dbReference>
<dbReference type="PANTHER" id="PTHR13504">
    <property type="entry name" value="FIDO DOMAIN-CONTAINING PROTEIN DDB_G0283145"/>
    <property type="match status" value="1"/>
</dbReference>
<dbReference type="InterPro" id="IPR040198">
    <property type="entry name" value="Fido_containing"/>
</dbReference>
<evidence type="ECO:0000313" key="4">
    <source>
        <dbReference type="EMBL" id="MBO3415830.1"/>
    </source>
</evidence>
<gene>
    <name evidence="4" type="ORF">JJB78_04745</name>
</gene>
<evidence type="ECO:0000259" key="3">
    <source>
        <dbReference type="PROSITE" id="PS51459"/>
    </source>
</evidence>
<organism evidence="4 5">
    <name type="scientific">Clostridium perfringens</name>
    <dbReference type="NCBI Taxonomy" id="1502"/>
    <lineage>
        <taxon>Bacteria</taxon>
        <taxon>Bacillati</taxon>
        <taxon>Bacillota</taxon>
        <taxon>Clostridia</taxon>
        <taxon>Eubacteriales</taxon>
        <taxon>Clostridiaceae</taxon>
        <taxon>Clostridium</taxon>
    </lineage>
</organism>
<dbReference type="InterPro" id="IPR036597">
    <property type="entry name" value="Fido-like_dom_sf"/>
</dbReference>
<dbReference type="PROSITE" id="PS51459">
    <property type="entry name" value="FIDO"/>
    <property type="match status" value="1"/>
</dbReference>
<keyword evidence="2" id="KW-0547">Nucleotide-binding</keyword>
<dbReference type="Pfam" id="PF02661">
    <property type="entry name" value="Fic"/>
    <property type="match status" value="1"/>
</dbReference>
<sequence length="401" mass="47236">MDYKMLSSLFYSDKEQFEKTLQRRLSSESTYKFDFKIKSHDAFVVLNNEILKRIEIIHDLDKLLLNNMNSVPPIALDQYRKKCLIDEIRMTNEIEGVHSTRREINEILNNNKNINKRLFGLVKKYQFLEDEEIKLETCEDIRNLYNELVLKEVEDEDKNNIPDGKIFRKGTVFVQNEIGKKIHDGIYPEEEIISHMNSALNILNNKELNFLIRIAVFHYLIGYIHPFYDGNGRISRFISSYLLSNKFEDLLSYRLSCSIKQNINSYYKSFKETNDEKNRGDLTIFVIKFLNILIKSLQELNKSLIQKNEKLVYFSSEAEKIFKYDSNEFDIIFILIQNSLFGDNGLSVEDLSIISHLGSSTVRKTLKKLETIDSLLEIYKDGRKKIYCLNLDYLELNVNKK</sequence>
<dbReference type="SUPFAM" id="SSF140931">
    <property type="entry name" value="Fic-like"/>
    <property type="match status" value="1"/>
</dbReference>
<feature type="binding site" evidence="2">
    <location>
        <begin position="229"/>
        <end position="236"/>
    </location>
    <ligand>
        <name>ATP</name>
        <dbReference type="ChEBI" id="CHEBI:30616"/>
    </ligand>
</feature>
<dbReference type="Proteomes" id="UP000668358">
    <property type="component" value="Unassembled WGS sequence"/>
</dbReference>
<dbReference type="PANTHER" id="PTHR13504:SF40">
    <property type="entry name" value="FIDO DOMAIN-CONTAINING PROTEIN"/>
    <property type="match status" value="1"/>
</dbReference>
<reference evidence="4 5" key="1">
    <citation type="submission" date="2020-12" db="EMBL/GenBank/DDBJ databases">
        <title>Comparative genomics of Clostridium perfringens reveals patterns of host-associated phylogenetic clades and virulence factors.</title>
        <authorList>
            <person name="Smith A.H."/>
            <person name="Geier R."/>
        </authorList>
    </citation>
    <scope>NUCLEOTIDE SEQUENCE [LARGE SCALE GENOMIC DNA]</scope>
    <source>
        <strain evidence="4 5">CHD15829P</strain>
    </source>
</reference>